<sequence>MGLTACSSPSQIPLPEEIASDAMELQVADIKDLPESETHVMAGDVLQIVRDIAPKVEPEENTRFQVRPDGGFSYLDAGTVVAVGRTPEQIADDISSRLAKIYRYPKVTVNIMSAPGNRVQVGGAVQNPVSIDITTPTSLDQAIVGAGGLLSTADASHVALLRLDATNRYKAYFTDFGQLLEIQAQRRPVMLKRGDIVFVPKSALGNAIEVVDLYMNQLLPFTKSIGLGASYSWTPANNNTTNAVNNSNGN</sequence>
<dbReference type="InterPro" id="IPR049712">
    <property type="entry name" value="Poly_export"/>
</dbReference>
<keyword evidence="13" id="KW-0998">Cell outer membrane</keyword>
<protein>
    <submittedName>
        <fullName evidence="17">Uncharacterized protein</fullName>
    </submittedName>
</protein>
<evidence type="ECO:0000256" key="4">
    <source>
        <dbReference type="ARBA" id="ARBA00022452"/>
    </source>
</evidence>
<evidence type="ECO:0000256" key="8">
    <source>
        <dbReference type="ARBA" id="ARBA00023047"/>
    </source>
</evidence>
<evidence type="ECO:0000313" key="18">
    <source>
        <dbReference type="Proteomes" id="UP000077628"/>
    </source>
</evidence>
<dbReference type="AlphaFoldDB" id="A0A177NSV5"/>
<evidence type="ECO:0000259" key="16">
    <source>
        <dbReference type="Pfam" id="PF22461"/>
    </source>
</evidence>
<dbReference type="InterPro" id="IPR054765">
    <property type="entry name" value="SLBB_dom"/>
</dbReference>
<keyword evidence="11" id="KW-0472">Membrane</keyword>
<evidence type="ECO:0000256" key="6">
    <source>
        <dbReference type="ARBA" id="ARBA00022692"/>
    </source>
</evidence>
<comment type="subcellular location">
    <subcellularLocation>
        <location evidence="1">Cell outer membrane</location>
        <topology evidence="1">Multi-pass membrane protein</topology>
    </subcellularLocation>
</comment>
<evidence type="ECO:0000256" key="11">
    <source>
        <dbReference type="ARBA" id="ARBA00023136"/>
    </source>
</evidence>
<keyword evidence="7" id="KW-0732">Signal</keyword>
<dbReference type="OrthoDB" id="9808421at2"/>
<dbReference type="PANTHER" id="PTHR33619">
    <property type="entry name" value="POLYSACCHARIDE EXPORT PROTEIN GFCE-RELATED"/>
    <property type="match status" value="1"/>
</dbReference>
<dbReference type="GO" id="GO:0046930">
    <property type="term" value="C:pore complex"/>
    <property type="evidence" value="ECO:0007669"/>
    <property type="project" value="UniProtKB-KW"/>
</dbReference>
<name>A0A177NSV5_9GAMM</name>
<dbReference type="PANTHER" id="PTHR33619:SF3">
    <property type="entry name" value="POLYSACCHARIDE EXPORT PROTEIN GFCE-RELATED"/>
    <property type="match status" value="1"/>
</dbReference>
<dbReference type="GO" id="GO:0009279">
    <property type="term" value="C:cell outer membrane"/>
    <property type="evidence" value="ECO:0007669"/>
    <property type="project" value="UniProtKB-SubCell"/>
</dbReference>
<dbReference type="GO" id="GO:0006811">
    <property type="term" value="P:monoatomic ion transport"/>
    <property type="evidence" value="ECO:0007669"/>
    <property type="project" value="UniProtKB-KW"/>
</dbReference>
<evidence type="ECO:0000256" key="7">
    <source>
        <dbReference type="ARBA" id="ARBA00022729"/>
    </source>
</evidence>
<evidence type="ECO:0000256" key="3">
    <source>
        <dbReference type="ARBA" id="ARBA00022448"/>
    </source>
</evidence>
<proteinExistence type="inferred from homology"/>
<evidence type="ECO:0000313" key="17">
    <source>
        <dbReference type="EMBL" id="OAI21147.1"/>
    </source>
</evidence>
<keyword evidence="3" id="KW-0813">Transport</keyword>
<dbReference type="Proteomes" id="UP000077628">
    <property type="component" value="Unassembled WGS sequence"/>
</dbReference>
<keyword evidence="12" id="KW-0564">Palmitate</keyword>
<reference evidence="18" key="1">
    <citation type="submission" date="2016-03" db="EMBL/GenBank/DDBJ databases">
        <authorList>
            <person name="Heylen K."/>
            <person name="De Vos P."/>
            <person name="Vekeman B."/>
        </authorList>
    </citation>
    <scope>NUCLEOTIDE SEQUENCE [LARGE SCALE GENOMIC DNA]</scope>
    <source>
        <strain evidence="18">R-45383</strain>
    </source>
</reference>
<comment type="caution">
    <text evidence="17">The sequence shown here is derived from an EMBL/GenBank/DDBJ whole genome shotgun (WGS) entry which is preliminary data.</text>
</comment>
<evidence type="ECO:0000259" key="15">
    <source>
        <dbReference type="Pfam" id="PF02563"/>
    </source>
</evidence>
<evidence type="ECO:0000256" key="5">
    <source>
        <dbReference type="ARBA" id="ARBA00022597"/>
    </source>
</evidence>
<keyword evidence="14" id="KW-0449">Lipoprotein</keyword>
<dbReference type="Pfam" id="PF22461">
    <property type="entry name" value="SLBB_2"/>
    <property type="match status" value="1"/>
</dbReference>
<feature type="domain" description="SLBB" evidence="16">
    <location>
        <begin position="118"/>
        <end position="199"/>
    </location>
</feature>
<keyword evidence="18" id="KW-1185">Reference proteome</keyword>
<dbReference type="InterPro" id="IPR003715">
    <property type="entry name" value="Poly_export_N"/>
</dbReference>
<keyword evidence="8" id="KW-0625">Polysaccharide transport</keyword>
<keyword evidence="10" id="KW-0626">Porin</keyword>
<gene>
    <name evidence="17" type="ORF">A1355_23585</name>
</gene>
<comment type="similarity">
    <text evidence="2">Belongs to the BexD/CtrA/VexA family.</text>
</comment>
<dbReference type="STRING" id="702114.A1355_23585"/>
<evidence type="ECO:0000256" key="10">
    <source>
        <dbReference type="ARBA" id="ARBA00023114"/>
    </source>
</evidence>
<evidence type="ECO:0000256" key="2">
    <source>
        <dbReference type="ARBA" id="ARBA00009450"/>
    </source>
</evidence>
<dbReference type="Gene3D" id="3.10.560.10">
    <property type="entry name" value="Outer membrane lipoprotein wza domain like"/>
    <property type="match status" value="1"/>
</dbReference>
<accession>A0A177NSV5</accession>
<evidence type="ECO:0000256" key="1">
    <source>
        <dbReference type="ARBA" id="ARBA00004571"/>
    </source>
</evidence>
<dbReference type="GO" id="GO:0015159">
    <property type="term" value="F:polysaccharide transmembrane transporter activity"/>
    <property type="evidence" value="ECO:0007669"/>
    <property type="project" value="InterPro"/>
</dbReference>
<keyword evidence="6" id="KW-0812">Transmembrane</keyword>
<feature type="domain" description="Polysaccharide export protein N-terminal" evidence="15">
    <location>
        <begin position="35"/>
        <end position="111"/>
    </location>
</feature>
<dbReference type="Pfam" id="PF02563">
    <property type="entry name" value="Poly_export"/>
    <property type="match status" value="1"/>
</dbReference>
<evidence type="ECO:0000256" key="9">
    <source>
        <dbReference type="ARBA" id="ARBA00023065"/>
    </source>
</evidence>
<organism evidence="17 18">
    <name type="scientific">Methylomonas koyamae</name>
    <dbReference type="NCBI Taxonomy" id="702114"/>
    <lineage>
        <taxon>Bacteria</taxon>
        <taxon>Pseudomonadati</taxon>
        <taxon>Pseudomonadota</taxon>
        <taxon>Gammaproteobacteria</taxon>
        <taxon>Methylococcales</taxon>
        <taxon>Methylococcaceae</taxon>
        <taxon>Methylomonas</taxon>
    </lineage>
</organism>
<keyword evidence="4" id="KW-1134">Transmembrane beta strand</keyword>
<dbReference type="EMBL" id="LUUK01000110">
    <property type="protein sequence ID" value="OAI21147.1"/>
    <property type="molecule type" value="Genomic_DNA"/>
</dbReference>
<evidence type="ECO:0000256" key="12">
    <source>
        <dbReference type="ARBA" id="ARBA00023139"/>
    </source>
</evidence>
<dbReference type="GO" id="GO:0015288">
    <property type="term" value="F:porin activity"/>
    <property type="evidence" value="ECO:0007669"/>
    <property type="project" value="UniProtKB-KW"/>
</dbReference>
<evidence type="ECO:0000256" key="13">
    <source>
        <dbReference type="ARBA" id="ARBA00023237"/>
    </source>
</evidence>
<evidence type="ECO:0000256" key="14">
    <source>
        <dbReference type="ARBA" id="ARBA00023288"/>
    </source>
</evidence>
<keyword evidence="5" id="KW-0762">Sugar transport</keyword>
<keyword evidence="9" id="KW-0406">Ion transport</keyword>